<protein>
    <recommendedName>
        <fullName evidence="1">Polymerase/histidinol phosphatase N-terminal domain-containing protein</fullName>
    </recommendedName>
</protein>
<dbReference type="InterPro" id="IPR052018">
    <property type="entry name" value="PHP_domain"/>
</dbReference>
<proteinExistence type="predicted"/>
<dbReference type="PANTHER" id="PTHR42924">
    <property type="entry name" value="EXONUCLEASE"/>
    <property type="match status" value="1"/>
</dbReference>
<dbReference type="InterPro" id="IPR003141">
    <property type="entry name" value="Pol/His_phosphatase_N"/>
</dbReference>
<dbReference type="GO" id="GO:0004534">
    <property type="term" value="F:5'-3' RNA exonuclease activity"/>
    <property type="evidence" value="ECO:0007669"/>
    <property type="project" value="TreeGrafter"/>
</dbReference>
<dbReference type="Pfam" id="PF13263">
    <property type="entry name" value="PHP_C"/>
    <property type="match status" value="1"/>
</dbReference>
<dbReference type="AlphaFoldDB" id="A0A1I0ZWJ3"/>
<dbReference type="Gene3D" id="3.20.20.140">
    <property type="entry name" value="Metal-dependent hydrolases"/>
    <property type="match status" value="1"/>
</dbReference>
<reference evidence="2 3" key="1">
    <citation type="submission" date="2016-10" db="EMBL/GenBank/DDBJ databases">
        <authorList>
            <person name="de Groot N.N."/>
        </authorList>
    </citation>
    <scope>NUCLEOTIDE SEQUENCE [LARGE SCALE GENOMIC DNA]</scope>
    <source>
        <strain evidence="2 3">DSM 5522</strain>
    </source>
</reference>
<feature type="domain" description="Polymerase/histidinol phosphatase N-terminal" evidence="1">
    <location>
        <begin position="3"/>
        <end position="74"/>
    </location>
</feature>
<dbReference type="CDD" id="cd07432">
    <property type="entry name" value="PHP_HisPPase"/>
    <property type="match status" value="1"/>
</dbReference>
<dbReference type="Proteomes" id="UP000198838">
    <property type="component" value="Unassembled WGS sequence"/>
</dbReference>
<evidence type="ECO:0000313" key="3">
    <source>
        <dbReference type="Proteomes" id="UP000198838"/>
    </source>
</evidence>
<dbReference type="InterPro" id="IPR016195">
    <property type="entry name" value="Pol/histidinol_Pase-like"/>
</dbReference>
<dbReference type="OrthoDB" id="9775360at2"/>
<dbReference type="SMART" id="SM00481">
    <property type="entry name" value="POLIIIAc"/>
    <property type="match status" value="1"/>
</dbReference>
<dbReference type="EMBL" id="FOJY01000018">
    <property type="protein sequence ID" value="SFB30124.1"/>
    <property type="molecule type" value="Genomic_DNA"/>
</dbReference>
<evidence type="ECO:0000313" key="2">
    <source>
        <dbReference type="EMBL" id="SFB30124.1"/>
    </source>
</evidence>
<dbReference type="RefSeq" id="WP_092873865.1">
    <property type="nucleotide sequence ID" value="NZ_FOJY01000018.1"/>
</dbReference>
<dbReference type="GO" id="GO:0035312">
    <property type="term" value="F:5'-3' DNA exonuclease activity"/>
    <property type="evidence" value="ECO:0007669"/>
    <property type="project" value="TreeGrafter"/>
</dbReference>
<sequence>MKYDLHCHTKEGSIDAQIGVYDYARKLKSLGYKGMLCTDHDTYGGYRTWERLKAVGNEVKDFYVLKGIEYDTKDGGHVICILPDNVFCPILERRGLKLELLAMIVHLYGGIIGAAHPYGNGSFAITNTRLYKKNKEIINIFDFIETNNAGITEEANWKAKRLANHYKKPQTSGSDAHKKKQVGTAYTEFDTKITCNNDLIRAIKGDSKVQIVNLFSADRVKYMNALQIKLGVVGYWVYNQLEALLNTHARNRVFEDTWKGVEIAKKEIEDVKKKSIDICEEIVEDVVVDIQHFKDEHKNIHEDIKNFEDYKRIYEEIKGSGNYKKLPQYVKKKLMPPRDIHSKKTYKHS</sequence>
<accession>A0A1I0ZWJ3</accession>
<dbReference type="PANTHER" id="PTHR42924:SF3">
    <property type="entry name" value="POLYMERASE_HISTIDINOL PHOSPHATASE N-TERMINAL DOMAIN-CONTAINING PROTEIN"/>
    <property type="match status" value="1"/>
</dbReference>
<dbReference type="SUPFAM" id="SSF89550">
    <property type="entry name" value="PHP domain-like"/>
    <property type="match status" value="1"/>
</dbReference>
<gene>
    <name evidence="2" type="ORF">SAMN05216249_11842</name>
</gene>
<organism evidence="2 3">
    <name type="scientific">Acetitomaculum ruminis DSM 5522</name>
    <dbReference type="NCBI Taxonomy" id="1120918"/>
    <lineage>
        <taxon>Bacteria</taxon>
        <taxon>Bacillati</taxon>
        <taxon>Bacillota</taxon>
        <taxon>Clostridia</taxon>
        <taxon>Lachnospirales</taxon>
        <taxon>Lachnospiraceae</taxon>
        <taxon>Acetitomaculum</taxon>
    </lineage>
</organism>
<dbReference type="STRING" id="1120918.SAMN05216249_11842"/>
<keyword evidence="3" id="KW-1185">Reference proteome</keyword>
<evidence type="ECO:0000259" key="1">
    <source>
        <dbReference type="SMART" id="SM00481"/>
    </source>
</evidence>
<name>A0A1I0ZWJ3_9FIRM</name>